<dbReference type="InterPro" id="IPR036291">
    <property type="entry name" value="NAD(P)-bd_dom_sf"/>
</dbReference>
<dbReference type="PANTHER" id="PTHR42808:SF3">
    <property type="entry name" value="HYDROXYSTEROID DEHYDROGENASE-LIKE PROTEIN 2"/>
    <property type="match status" value="1"/>
</dbReference>
<proteinExistence type="predicted"/>
<sequence>MSNLRGKVAFVTGASRGIGAAITHELARRGASVVLAAKSAEKHKILPGTIHSVAEEIREIADRHQNDAKALPLQLDVRDASAVEEAIEESVSKFGHLDIVVNNQASAINLSPTTEATPKVYDLVNDINARGTWLVSKFAFPHLIESARASRNPHMVTLSPPLHHGLFDTKVTSPKLFADTRALYSMSKIAMSTAAYAFAAEGAEYGIASNTLWPYTMIGTSAMRIVNPEAGAERTWRSPRIVADAAVRMLEEDAKVFTGRFIIDELYLRQSHKFSNELIAAYSLGGKETPFKELAEDLYITPDIRKAVQSYYV</sequence>
<dbReference type="SUPFAM" id="SSF51735">
    <property type="entry name" value="NAD(P)-binding Rossmann-fold domains"/>
    <property type="match status" value="1"/>
</dbReference>
<name>A0AAF0J240_9BASI</name>
<dbReference type="InterPro" id="IPR051935">
    <property type="entry name" value="HSDL2"/>
</dbReference>
<dbReference type="InterPro" id="IPR002347">
    <property type="entry name" value="SDR_fam"/>
</dbReference>
<accession>A0AAF0J240</accession>
<gene>
    <name evidence="1" type="ORF">MNAN1_001691</name>
</gene>
<dbReference type="Proteomes" id="UP001213623">
    <property type="component" value="Chromosome 3"/>
</dbReference>
<dbReference type="GO" id="GO:0005739">
    <property type="term" value="C:mitochondrion"/>
    <property type="evidence" value="ECO:0007669"/>
    <property type="project" value="TreeGrafter"/>
</dbReference>
<evidence type="ECO:0000313" key="2">
    <source>
        <dbReference type="Proteomes" id="UP001213623"/>
    </source>
</evidence>
<organism evidence="1 2">
    <name type="scientific">Malassezia nana</name>
    <dbReference type="NCBI Taxonomy" id="180528"/>
    <lineage>
        <taxon>Eukaryota</taxon>
        <taxon>Fungi</taxon>
        <taxon>Dikarya</taxon>
        <taxon>Basidiomycota</taxon>
        <taxon>Ustilaginomycotina</taxon>
        <taxon>Malasseziomycetes</taxon>
        <taxon>Malasseziales</taxon>
        <taxon>Malasseziaceae</taxon>
        <taxon>Malassezia</taxon>
    </lineage>
</organism>
<dbReference type="PRINTS" id="PR00081">
    <property type="entry name" value="GDHRDH"/>
</dbReference>
<reference evidence="1" key="1">
    <citation type="submission" date="2023-03" db="EMBL/GenBank/DDBJ databases">
        <title>Mating type loci evolution in Malassezia.</title>
        <authorList>
            <person name="Coelho M.A."/>
        </authorList>
    </citation>
    <scope>NUCLEOTIDE SEQUENCE</scope>
    <source>
        <strain evidence="1">CBS 9557</strain>
    </source>
</reference>
<dbReference type="AlphaFoldDB" id="A0AAF0J240"/>
<dbReference type="PANTHER" id="PTHR42808">
    <property type="entry name" value="HYDROXYSTEROID DEHYDROGENASE-LIKE PROTEIN 2"/>
    <property type="match status" value="1"/>
</dbReference>
<dbReference type="NCBIfam" id="NF006133">
    <property type="entry name" value="PRK08278.1"/>
    <property type="match status" value="1"/>
</dbReference>
<dbReference type="Gene3D" id="3.40.50.720">
    <property type="entry name" value="NAD(P)-binding Rossmann-like Domain"/>
    <property type="match status" value="1"/>
</dbReference>
<evidence type="ECO:0000313" key="1">
    <source>
        <dbReference type="EMBL" id="WFD26706.1"/>
    </source>
</evidence>
<keyword evidence="2" id="KW-1185">Reference proteome</keyword>
<dbReference type="EMBL" id="CP119894">
    <property type="protein sequence ID" value="WFD26706.1"/>
    <property type="molecule type" value="Genomic_DNA"/>
</dbReference>
<dbReference type="Pfam" id="PF00106">
    <property type="entry name" value="adh_short"/>
    <property type="match status" value="1"/>
</dbReference>
<evidence type="ECO:0008006" key="3">
    <source>
        <dbReference type="Google" id="ProtNLM"/>
    </source>
</evidence>
<protein>
    <recommendedName>
        <fullName evidence="3">NAD(P)-binding protein</fullName>
    </recommendedName>
</protein>